<dbReference type="PANTHER" id="PTHR24221:SF654">
    <property type="entry name" value="ATP-BINDING CASSETTE SUB-FAMILY B MEMBER 6"/>
    <property type="match status" value="1"/>
</dbReference>
<dbReference type="InterPro" id="IPR011527">
    <property type="entry name" value="ABC1_TM_dom"/>
</dbReference>
<dbReference type="PROSITE" id="PS50929">
    <property type="entry name" value="ABC_TM1F"/>
    <property type="match status" value="1"/>
</dbReference>
<dbReference type="PATRIC" id="fig|1224163.3.peg.1186"/>
<evidence type="ECO:0000256" key="7">
    <source>
        <dbReference type="SAM" id="Phobius"/>
    </source>
</evidence>
<keyword evidence="3 7" id="KW-0812">Transmembrane</keyword>
<dbReference type="AlphaFoldDB" id="S5TID8"/>
<dbReference type="GO" id="GO:0140359">
    <property type="term" value="F:ABC-type transporter activity"/>
    <property type="evidence" value="ECO:0007669"/>
    <property type="project" value="InterPro"/>
</dbReference>
<comment type="subcellular location">
    <subcellularLocation>
        <location evidence="1">Cell inner membrane</location>
        <topology evidence="1">Multi-pass membrane protein</topology>
    </subcellularLocation>
</comment>
<dbReference type="SUPFAM" id="SSF90123">
    <property type="entry name" value="ABC transporter transmembrane region"/>
    <property type="match status" value="1"/>
</dbReference>
<keyword evidence="10" id="KW-1185">Reference proteome</keyword>
<dbReference type="eggNOG" id="COG1132">
    <property type="taxonomic scope" value="Bacteria"/>
</dbReference>
<dbReference type="InterPro" id="IPR039421">
    <property type="entry name" value="Type_1_exporter"/>
</dbReference>
<sequence>MAAEKMPAVWAGRRRLSLTGLGVLGAVQAALALLMAATVAALLSPEIHSDRWDMAVLAASAGGLGLARWMERVLAEQTGQDYVFEQRRRLVAAAVAAPGYAGSLGVTVTRASNDLSAVRNWVAAGIVPLVTGVPLIAIVLAALLAGNWRVGLAVAVPLAAVAAVLPLLAKVTLRRARALRKRRGRLSAHIADTVVAGESVRQAGAVARELNALDRASGRVVDAAVDRAWVAGLMRALTATAATSCTVAVVLASAAGMADASQVASTLTLLGVLAAPVTEVGRVVEYRQNYRAAARILAPLLHQAEQLKEAERERARRWREQHPGKLSVGGHDRPRGVRIAGLKVDGAAVAELVARPGARLHVTARDPHRVRSVLRECGAVRAAGVIVVDGYDYGVAPDKVRRALAGVASAHAPVERGSVGRLLSYRVPDAPEAARRRALHRVGLGEKADADGTGLRRQLKNGGRPWSVREVTLLKIARAMLGDPPLLMLDGVDDALDDADAARIKGLLAEYPGVVVLASARPERLVDEYSEWCVDSGGEGPVPDAPFFPAHKRIA</sequence>
<evidence type="ECO:0000256" key="3">
    <source>
        <dbReference type="ARBA" id="ARBA00022692"/>
    </source>
</evidence>
<feature type="transmembrane region" description="Helical" evidence="7">
    <location>
        <begin position="54"/>
        <end position="70"/>
    </location>
</feature>
<dbReference type="InterPro" id="IPR027417">
    <property type="entry name" value="P-loop_NTPase"/>
</dbReference>
<dbReference type="RefSeq" id="WP_020934589.1">
    <property type="nucleotide sequence ID" value="NC_021915.1"/>
</dbReference>
<feature type="transmembrane region" description="Helical" evidence="7">
    <location>
        <begin position="150"/>
        <end position="173"/>
    </location>
</feature>
<dbReference type="InterPro" id="IPR036640">
    <property type="entry name" value="ABC1_TM_sf"/>
</dbReference>
<protein>
    <submittedName>
        <fullName evidence="9">ABC transporter transmembrane protein</fullName>
    </submittedName>
</protein>
<dbReference type="GO" id="GO:0005886">
    <property type="term" value="C:plasma membrane"/>
    <property type="evidence" value="ECO:0007669"/>
    <property type="project" value="UniProtKB-SubCell"/>
</dbReference>
<keyword evidence="6 7" id="KW-0472">Membrane</keyword>
<gene>
    <name evidence="9" type="ORF">B841_05915</name>
</gene>
<organism evidence="9 10">
    <name type="scientific">Corynebacterium maris DSM 45190</name>
    <dbReference type="NCBI Taxonomy" id="1224163"/>
    <lineage>
        <taxon>Bacteria</taxon>
        <taxon>Bacillati</taxon>
        <taxon>Actinomycetota</taxon>
        <taxon>Actinomycetes</taxon>
        <taxon>Mycobacteriales</taxon>
        <taxon>Corynebacteriaceae</taxon>
        <taxon>Corynebacterium</taxon>
    </lineage>
</organism>
<evidence type="ECO:0000313" key="9">
    <source>
        <dbReference type="EMBL" id="AGS34656.1"/>
    </source>
</evidence>
<proteinExistence type="predicted"/>
<dbReference type="HOGENOM" id="CLU_569520_0_0_11"/>
<name>S5TID8_9CORY</name>
<dbReference type="SUPFAM" id="SSF52540">
    <property type="entry name" value="P-loop containing nucleoside triphosphate hydrolases"/>
    <property type="match status" value="1"/>
</dbReference>
<keyword evidence="5 7" id="KW-1133">Transmembrane helix</keyword>
<evidence type="ECO:0000256" key="4">
    <source>
        <dbReference type="ARBA" id="ARBA00022967"/>
    </source>
</evidence>
<evidence type="ECO:0000256" key="5">
    <source>
        <dbReference type="ARBA" id="ARBA00022989"/>
    </source>
</evidence>
<evidence type="ECO:0000256" key="6">
    <source>
        <dbReference type="ARBA" id="ARBA00023136"/>
    </source>
</evidence>
<feature type="transmembrane region" description="Helical" evidence="7">
    <location>
        <begin position="90"/>
        <end position="109"/>
    </location>
</feature>
<dbReference type="KEGG" id="cmd:B841_05915"/>
<evidence type="ECO:0000313" key="10">
    <source>
        <dbReference type="Proteomes" id="UP000015388"/>
    </source>
</evidence>
<accession>S5TID8</accession>
<feature type="transmembrane region" description="Helical" evidence="7">
    <location>
        <begin position="20"/>
        <end position="42"/>
    </location>
</feature>
<dbReference type="GO" id="GO:0005524">
    <property type="term" value="F:ATP binding"/>
    <property type="evidence" value="ECO:0007669"/>
    <property type="project" value="InterPro"/>
</dbReference>
<dbReference type="Proteomes" id="UP000015388">
    <property type="component" value="Chromosome"/>
</dbReference>
<evidence type="ECO:0000256" key="1">
    <source>
        <dbReference type="ARBA" id="ARBA00004429"/>
    </source>
</evidence>
<dbReference type="Gene3D" id="1.20.1560.10">
    <property type="entry name" value="ABC transporter type 1, transmembrane domain"/>
    <property type="match status" value="1"/>
</dbReference>
<dbReference type="Gene3D" id="3.40.50.300">
    <property type="entry name" value="P-loop containing nucleotide triphosphate hydrolases"/>
    <property type="match status" value="1"/>
</dbReference>
<keyword evidence="2" id="KW-0997">Cell inner membrane</keyword>
<reference evidence="9 10" key="1">
    <citation type="submission" date="2012-11" db="EMBL/GenBank/DDBJ databases">
        <title>The complete genome sequence of Corynebacterium maris Coryn-1 (=DSM 45190).</title>
        <authorList>
            <person name="Schaffert L."/>
            <person name="Albersmeier A."/>
            <person name="Kalinowski J."/>
            <person name="Ruckert C."/>
        </authorList>
    </citation>
    <scope>NUCLEOTIDE SEQUENCE [LARGE SCALE GENOMIC DNA]</scope>
    <source>
        <strain evidence="10">Coryn-1</strain>
    </source>
</reference>
<evidence type="ECO:0000256" key="2">
    <source>
        <dbReference type="ARBA" id="ARBA00022519"/>
    </source>
</evidence>
<dbReference type="PANTHER" id="PTHR24221">
    <property type="entry name" value="ATP-BINDING CASSETTE SUB-FAMILY B"/>
    <property type="match status" value="1"/>
</dbReference>
<dbReference type="STRING" id="1224163.B841_05915"/>
<keyword evidence="2" id="KW-1003">Cell membrane</keyword>
<evidence type="ECO:0000259" key="8">
    <source>
        <dbReference type="PROSITE" id="PS50929"/>
    </source>
</evidence>
<keyword evidence="4" id="KW-1278">Translocase</keyword>
<feature type="transmembrane region" description="Helical" evidence="7">
    <location>
        <begin position="121"/>
        <end position="144"/>
    </location>
</feature>
<feature type="domain" description="ABC transmembrane type-1" evidence="8">
    <location>
        <begin position="16"/>
        <end position="289"/>
    </location>
</feature>
<dbReference type="Pfam" id="PF00664">
    <property type="entry name" value="ABC_membrane"/>
    <property type="match status" value="1"/>
</dbReference>
<dbReference type="EMBL" id="CP003924">
    <property type="protein sequence ID" value="AGS34656.1"/>
    <property type="molecule type" value="Genomic_DNA"/>
</dbReference>